<dbReference type="Gene3D" id="3.40.50.1980">
    <property type="entry name" value="Nitrogenase molybdenum iron protein domain"/>
    <property type="match status" value="2"/>
</dbReference>
<keyword evidence="7" id="KW-0479">Metal-binding</keyword>
<evidence type="ECO:0000313" key="17">
    <source>
        <dbReference type="Proteomes" id="UP000440004"/>
    </source>
</evidence>
<sequence>MKRMFIGFILCSLLILLQIGCVDQNQGEIKGEEIRIIATSPATCQVLDKLNLDLVGIPETSRDIPQRYKGLTVVGSPMSPDMEIVKSLKPTDVIGPNSLQEDLQLHYVNIRLNATFINLNSVQGMYKSIEDLGQKYNRVEEAKALTDEFKTYLKEFQKINEDKIKPKVLILMGFPGSYIVATENSYGGSLVQLAGGVNVYSGTGKSYLNVNTEDMSKKDPDIILRTAHALPQESMKMFDEEFQTNDIWKHFRAVKEGKVYDLDYEKFGMSAGFDYPEALEDLQKILYGN</sequence>
<evidence type="ECO:0000256" key="2">
    <source>
        <dbReference type="ARBA" id="ARBA00008814"/>
    </source>
</evidence>
<dbReference type="InterPro" id="IPR050902">
    <property type="entry name" value="ABC_Transporter_SBP"/>
</dbReference>
<keyword evidence="11" id="KW-0564">Palmitate</keyword>
<evidence type="ECO:0000256" key="9">
    <source>
        <dbReference type="ARBA" id="ARBA00023004"/>
    </source>
</evidence>
<evidence type="ECO:0000256" key="3">
    <source>
        <dbReference type="ARBA" id="ARBA00015862"/>
    </source>
</evidence>
<dbReference type="GO" id="GO:0015886">
    <property type="term" value="P:heme transport"/>
    <property type="evidence" value="ECO:0007669"/>
    <property type="project" value="InterPro"/>
</dbReference>
<evidence type="ECO:0000256" key="4">
    <source>
        <dbReference type="ARBA" id="ARBA00022448"/>
    </source>
</evidence>
<feature type="domain" description="Fe/B12 periplasmic-binding" evidence="15">
    <location>
        <begin position="35"/>
        <end position="289"/>
    </location>
</feature>
<evidence type="ECO:0000256" key="13">
    <source>
        <dbReference type="ARBA" id="ARBA00031148"/>
    </source>
</evidence>
<dbReference type="PANTHER" id="PTHR30535">
    <property type="entry name" value="VITAMIN B12-BINDING PROTEIN"/>
    <property type="match status" value="1"/>
</dbReference>
<comment type="cofactor">
    <cofactor evidence="1">
        <name>heme b</name>
        <dbReference type="ChEBI" id="CHEBI:60344"/>
    </cofactor>
</comment>
<keyword evidence="4" id="KW-0813">Transport</keyword>
<dbReference type="NCBIfam" id="TIGR03659">
    <property type="entry name" value="IsdE"/>
    <property type="match status" value="1"/>
</dbReference>
<evidence type="ECO:0000256" key="5">
    <source>
        <dbReference type="ARBA" id="ARBA00022475"/>
    </source>
</evidence>
<dbReference type="RefSeq" id="WP_152800576.1">
    <property type="nucleotide sequence ID" value="NZ_WHNX01000001.1"/>
</dbReference>
<dbReference type="InterPro" id="IPR002491">
    <property type="entry name" value="ABC_transptr_periplasmic_BD"/>
</dbReference>
<evidence type="ECO:0000256" key="1">
    <source>
        <dbReference type="ARBA" id="ARBA00001970"/>
    </source>
</evidence>
<dbReference type="PROSITE" id="PS50983">
    <property type="entry name" value="FE_B12_PBP"/>
    <property type="match status" value="1"/>
</dbReference>
<evidence type="ECO:0000256" key="11">
    <source>
        <dbReference type="ARBA" id="ARBA00023139"/>
    </source>
</evidence>
<keyword evidence="9" id="KW-0408">Iron</keyword>
<keyword evidence="12" id="KW-0449">Lipoprotein</keyword>
<evidence type="ECO:0000259" key="15">
    <source>
        <dbReference type="PROSITE" id="PS50983"/>
    </source>
</evidence>
<reference evidence="16 17" key="1">
    <citation type="submission" date="2019-10" db="EMBL/GenBank/DDBJ databases">
        <title>Alkalibaculum tamaniensis sp.nov., a new alkaliphilic acetogen, isolated on methoxylated aromatics from a mud volcano.</title>
        <authorList>
            <person name="Khomyakova M.A."/>
            <person name="Merkel A.Y."/>
            <person name="Bonch-Osmolovskaya E.A."/>
            <person name="Slobodkin A.I."/>
        </authorList>
    </citation>
    <scope>NUCLEOTIDE SEQUENCE [LARGE SCALE GENOMIC DNA]</scope>
    <source>
        <strain evidence="16 17">M08DMB</strain>
    </source>
</reference>
<dbReference type="PANTHER" id="PTHR30535:SF36">
    <property type="entry name" value="HIGH-AFFINITY HEME UPTAKE SYSTEM PROTEIN ISDE"/>
    <property type="match status" value="1"/>
</dbReference>
<keyword evidence="10" id="KW-0472">Membrane</keyword>
<dbReference type="GO" id="GO:0046872">
    <property type="term" value="F:metal ion binding"/>
    <property type="evidence" value="ECO:0007669"/>
    <property type="project" value="UniProtKB-KW"/>
</dbReference>
<dbReference type="InterPro" id="IPR019957">
    <property type="entry name" value="ABC_transptr_haem-bd_IsdE"/>
</dbReference>
<organism evidence="16 17">
    <name type="scientific">Alkalibaculum sporogenes</name>
    <dbReference type="NCBI Taxonomy" id="2655001"/>
    <lineage>
        <taxon>Bacteria</taxon>
        <taxon>Bacillati</taxon>
        <taxon>Bacillota</taxon>
        <taxon>Clostridia</taxon>
        <taxon>Eubacteriales</taxon>
        <taxon>Eubacteriaceae</taxon>
        <taxon>Alkalibaculum</taxon>
    </lineage>
</organism>
<dbReference type="GO" id="GO:0020037">
    <property type="term" value="F:heme binding"/>
    <property type="evidence" value="ECO:0007669"/>
    <property type="project" value="InterPro"/>
</dbReference>
<name>A0A6A7K4G0_9FIRM</name>
<dbReference type="GO" id="GO:0071281">
    <property type="term" value="P:cellular response to iron ion"/>
    <property type="evidence" value="ECO:0007669"/>
    <property type="project" value="TreeGrafter"/>
</dbReference>
<dbReference type="Pfam" id="PF01497">
    <property type="entry name" value="Peripla_BP_2"/>
    <property type="match status" value="1"/>
</dbReference>
<dbReference type="EMBL" id="WHNX01000001">
    <property type="protein sequence ID" value="MPW24261.1"/>
    <property type="molecule type" value="Genomic_DNA"/>
</dbReference>
<comment type="similarity">
    <text evidence="2">Belongs to the bacterial solute-binding protein 8 family.</text>
</comment>
<evidence type="ECO:0000256" key="14">
    <source>
        <dbReference type="ARBA" id="ARBA00031463"/>
    </source>
</evidence>
<comment type="caution">
    <text evidence="16">The sequence shown here is derived from an EMBL/GenBank/DDBJ whole genome shotgun (WGS) entry which is preliminary data.</text>
</comment>
<evidence type="ECO:0000256" key="12">
    <source>
        <dbReference type="ARBA" id="ARBA00023288"/>
    </source>
</evidence>
<dbReference type="GO" id="GO:0016020">
    <property type="term" value="C:membrane"/>
    <property type="evidence" value="ECO:0007669"/>
    <property type="project" value="InterPro"/>
</dbReference>
<keyword evidence="8" id="KW-0732">Signal</keyword>
<evidence type="ECO:0000256" key="8">
    <source>
        <dbReference type="ARBA" id="ARBA00022729"/>
    </source>
</evidence>
<evidence type="ECO:0000256" key="10">
    <source>
        <dbReference type="ARBA" id="ARBA00023136"/>
    </source>
</evidence>
<keyword evidence="6" id="KW-0349">Heme</keyword>
<dbReference type="Proteomes" id="UP000440004">
    <property type="component" value="Unassembled WGS sequence"/>
</dbReference>
<evidence type="ECO:0000313" key="16">
    <source>
        <dbReference type="EMBL" id="MPW24261.1"/>
    </source>
</evidence>
<keyword evidence="17" id="KW-1185">Reference proteome</keyword>
<protein>
    <recommendedName>
        <fullName evidence="3">High-affinity heme uptake system protein IsdE</fullName>
    </recommendedName>
    <alternativeName>
        <fullName evidence="14">Iron-regulated surface determinant protein E</fullName>
    </alternativeName>
    <alternativeName>
        <fullName evidence="13">Staphylococcal iron-regulated protein F</fullName>
    </alternativeName>
</protein>
<accession>A0A6A7K4G0</accession>
<keyword evidence="5" id="KW-1003">Cell membrane</keyword>
<proteinExistence type="inferred from homology"/>
<dbReference type="SUPFAM" id="SSF53807">
    <property type="entry name" value="Helical backbone' metal receptor"/>
    <property type="match status" value="1"/>
</dbReference>
<evidence type="ECO:0000256" key="7">
    <source>
        <dbReference type="ARBA" id="ARBA00022723"/>
    </source>
</evidence>
<evidence type="ECO:0000256" key="6">
    <source>
        <dbReference type="ARBA" id="ARBA00022617"/>
    </source>
</evidence>
<gene>
    <name evidence="16" type="primary">isdE</name>
    <name evidence="16" type="ORF">GC105_00430</name>
</gene>
<dbReference type="AlphaFoldDB" id="A0A6A7K4G0"/>